<keyword evidence="2" id="KW-0812">Transmembrane</keyword>
<organism evidence="4 5">
    <name type="scientific">Pseudoroseicyclus aestuarii</name>
    <dbReference type="NCBI Taxonomy" id="1795041"/>
    <lineage>
        <taxon>Bacteria</taxon>
        <taxon>Pseudomonadati</taxon>
        <taxon>Pseudomonadota</taxon>
        <taxon>Alphaproteobacteria</taxon>
        <taxon>Rhodobacterales</taxon>
        <taxon>Paracoccaceae</taxon>
        <taxon>Pseudoroseicyclus</taxon>
    </lineage>
</organism>
<evidence type="ECO:0000259" key="3">
    <source>
        <dbReference type="Pfam" id="PF09976"/>
    </source>
</evidence>
<keyword evidence="5" id="KW-1185">Reference proteome</keyword>
<reference evidence="4 5" key="1">
    <citation type="submission" date="2018-06" db="EMBL/GenBank/DDBJ databases">
        <title>Genomic Encyclopedia of Type Strains, Phase III (KMG-III): the genomes of soil and plant-associated and newly described type strains.</title>
        <authorList>
            <person name="Whitman W."/>
        </authorList>
    </citation>
    <scope>NUCLEOTIDE SEQUENCE [LARGE SCALE GENOMIC DNA]</scope>
    <source>
        <strain evidence="4 5">CECT 9025</strain>
    </source>
</reference>
<dbReference type="RefSeq" id="WP_110814584.1">
    <property type="nucleotide sequence ID" value="NZ_QJTE01000003.1"/>
</dbReference>
<gene>
    <name evidence="4" type="ORF">DFP88_103408</name>
</gene>
<protein>
    <recommendedName>
        <fullName evidence="3">Ancillary SecYEG translocon subunit/Cell division coordinator CpoB TPR domain-containing protein</fullName>
    </recommendedName>
</protein>
<keyword evidence="2" id="KW-0472">Membrane</keyword>
<evidence type="ECO:0000313" key="4">
    <source>
        <dbReference type="EMBL" id="PYE84044.1"/>
    </source>
</evidence>
<dbReference type="Proteomes" id="UP000248311">
    <property type="component" value="Unassembled WGS sequence"/>
</dbReference>
<sequence>MSNPDSFIDEVTEEVRRDRLFRNIRRWGWLAVLIVVVIVAAAAWAEWRDARREAAAQALGDDMLTALQDDDAQARADALGAIEAPAGAEAVAAMLAAAELQGAGEPQAAAERLNTAAADGAAPALYRDLAALKAQMVLVAQGEGDIQALEALAQPGAPFRMLALEQMATQYLAQGETTAATEVLTQITEDAGTGSSQRERAQGLLVALQGPSAAPAAEEAEAEAETAAETDGE</sequence>
<evidence type="ECO:0000256" key="2">
    <source>
        <dbReference type="SAM" id="Phobius"/>
    </source>
</evidence>
<proteinExistence type="predicted"/>
<accession>A0A318T1I3</accession>
<feature type="region of interest" description="Disordered" evidence="1">
    <location>
        <begin position="208"/>
        <end position="233"/>
    </location>
</feature>
<name>A0A318T1I3_9RHOB</name>
<feature type="domain" description="Ancillary SecYEG translocon subunit/Cell division coordinator CpoB TPR" evidence="3">
    <location>
        <begin position="29"/>
        <end position="182"/>
    </location>
</feature>
<evidence type="ECO:0000256" key="1">
    <source>
        <dbReference type="SAM" id="MobiDB-lite"/>
    </source>
</evidence>
<dbReference type="Pfam" id="PF09976">
    <property type="entry name" value="TPR_21"/>
    <property type="match status" value="1"/>
</dbReference>
<feature type="compositionally biased region" description="Acidic residues" evidence="1">
    <location>
        <begin position="218"/>
        <end position="233"/>
    </location>
</feature>
<keyword evidence="2" id="KW-1133">Transmembrane helix</keyword>
<evidence type="ECO:0000313" key="5">
    <source>
        <dbReference type="Proteomes" id="UP000248311"/>
    </source>
</evidence>
<feature type="transmembrane region" description="Helical" evidence="2">
    <location>
        <begin position="27"/>
        <end position="45"/>
    </location>
</feature>
<dbReference type="EMBL" id="QJTE01000003">
    <property type="protein sequence ID" value="PYE84044.1"/>
    <property type="molecule type" value="Genomic_DNA"/>
</dbReference>
<dbReference type="AlphaFoldDB" id="A0A318T1I3"/>
<dbReference type="InterPro" id="IPR018704">
    <property type="entry name" value="SecYEG/CpoB_TPR"/>
</dbReference>
<comment type="caution">
    <text evidence="4">The sequence shown here is derived from an EMBL/GenBank/DDBJ whole genome shotgun (WGS) entry which is preliminary data.</text>
</comment>
<dbReference type="OrthoDB" id="7173339at2"/>